<gene>
    <name evidence="3" type="ORF">EQU50_07910</name>
</gene>
<accession>A0A4Q7DG84</accession>
<sequence length="214" mass="24651">MEQQVNKPDAIYFFITHAHLDHIIGLMGFYWLWKPDCPFDIHFISAHPGIEAVLKTLISPPYFPLSLKDSKAPVFYHDLKYVWQGDGWSIRAFPLNHPGGSSGYRFDRHGYSLAFVTDTAPINTQPFYDWLHSLDLLIHDAMFDDQEADRYPDWGHSSVKQVADLANKVAAKNLILYHHHPYHTDDDLKKLEQQAQEIFPNASMARQGHAHNLS</sequence>
<dbReference type="Gene3D" id="3.60.15.10">
    <property type="entry name" value="Ribonuclease Z/Hydroxyacylglutathione hydrolase-like"/>
    <property type="match status" value="1"/>
</dbReference>
<dbReference type="AlphaFoldDB" id="A0A4Q7DG84"/>
<evidence type="ECO:0000256" key="1">
    <source>
        <dbReference type="SAM" id="Phobius"/>
    </source>
</evidence>
<dbReference type="SUPFAM" id="SSF56281">
    <property type="entry name" value="Metallo-hydrolase/oxidoreductase"/>
    <property type="match status" value="1"/>
</dbReference>
<organism evidence="3 4">
    <name type="scientific">Candidatus Finniella inopinata</name>
    <dbReference type="NCBI Taxonomy" id="1696036"/>
    <lineage>
        <taxon>Bacteria</taxon>
        <taxon>Pseudomonadati</taxon>
        <taxon>Pseudomonadota</taxon>
        <taxon>Alphaproteobacteria</taxon>
        <taxon>Holosporales</taxon>
        <taxon>Candidatus Paracaedibacteraceae</taxon>
        <taxon>Candidatus Finniella</taxon>
    </lineage>
</organism>
<dbReference type="EMBL" id="SCFB01000022">
    <property type="protein sequence ID" value="RZI45198.1"/>
    <property type="molecule type" value="Genomic_DNA"/>
</dbReference>
<dbReference type="PANTHER" id="PTHR46018:SF2">
    <property type="entry name" value="ZINC PHOSPHODIESTERASE ELAC PROTEIN 1"/>
    <property type="match status" value="1"/>
</dbReference>
<dbReference type="GO" id="GO:0042781">
    <property type="term" value="F:3'-tRNA processing endoribonuclease activity"/>
    <property type="evidence" value="ECO:0007669"/>
    <property type="project" value="TreeGrafter"/>
</dbReference>
<evidence type="ECO:0000313" key="4">
    <source>
        <dbReference type="Proteomes" id="UP000293550"/>
    </source>
</evidence>
<protein>
    <recommendedName>
        <fullName evidence="2">Metallo-beta-lactamase domain-containing protein</fullName>
    </recommendedName>
</protein>
<dbReference type="InterPro" id="IPR036866">
    <property type="entry name" value="RibonucZ/Hydroxyglut_hydro"/>
</dbReference>
<dbReference type="RefSeq" id="WP_130154583.1">
    <property type="nucleotide sequence ID" value="NZ_SCFB01000022.1"/>
</dbReference>
<feature type="transmembrane region" description="Helical" evidence="1">
    <location>
        <begin position="12"/>
        <end position="33"/>
    </location>
</feature>
<keyword evidence="1" id="KW-1133">Transmembrane helix</keyword>
<dbReference type="Proteomes" id="UP000293550">
    <property type="component" value="Unassembled WGS sequence"/>
</dbReference>
<dbReference type="OrthoDB" id="9803916at2"/>
<reference evidence="3 4" key="1">
    <citation type="submission" date="2018-10" db="EMBL/GenBank/DDBJ databases">
        <title>An updated phylogeny of the Alphaproteobacteria reveals that the parasitic Rickettsiales and Holosporales have independent origins.</title>
        <authorList>
            <person name="Munoz-Gomez S.A."/>
            <person name="Hess S."/>
            <person name="Burger G."/>
            <person name="Lang B.F."/>
            <person name="Susko E."/>
            <person name="Slamovits C.H."/>
            <person name="Roger A.J."/>
        </authorList>
    </citation>
    <scope>NUCLEOTIDE SEQUENCE [LARGE SCALE GENOMIC DNA]</scope>
    <source>
        <strain evidence="3">HOLO01</strain>
    </source>
</reference>
<evidence type="ECO:0000259" key="2">
    <source>
        <dbReference type="Pfam" id="PF12706"/>
    </source>
</evidence>
<dbReference type="PANTHER" id="PTHR46018">
    <property type="entry name" value="ZINC PHOSPHODIESTERASE ELAC PROTEIN 1"/>
    <property type="match status" value="1"/>
</dbReference>
<evidence type="ECO:0000313" key="3">
    <source>
        <dbReference type="EMBL" id="RZI45198.1"/>
    </source>
</evidence>
<feature type="domain" description="Metallo-beta-lactamase" evidence="2">
    <location>
        <begin position="4"/>
        <end position="179"/>
    </location>
</feature>
<keyword evidence="1" id="KW-0812">Transmembrane</keyword>
<keyword evidence="1" id="KW-0472">Membrane</keyword>
<dbReference type="Pfam" id="PF12706">
    <property type="entry name" value="Lactamase_B_2"/>
    <property type="match status" value="1"/>
</dbReference>
<comment type="caution">
    <text evidence="3">The sequence shown here is derived from an EMBL/GenBank/DDBJ whole genome shotgun (WGS) entry which is preliminary data.</text>
</comment>
<proteinExistence type="predicted"/>
<name>A0A4Q7DG84_9PROT</name>
<dbReference type="InterPro" id="IPR001279">
    <property type="entry name" value="Metallo-B-lactamas"/>
</dbReference>
<keyword evidence="4" id="KW-1185">Reference proteome</keyword>